<proteinExistence type="predicted"/>
<dbReference type="EMBL" id="CAJNOK010001015">
    <property type="protein sequence ID" value="CAF0788396.1"/>
    <property type="molecule type" value="Genomic_DNA"/>
</dbReference>
<name>A0A814S2B3_9BILA</name>
<reference evidence="2" key="1">
    <citation type="submission" date="2021-02" db="EMBL/GenBank/DDBJ databases">
        <authorList>
            <person name="Nowell W R."/>
        </authorList>
    </citation>
    <scope>NUCLEOTIDE SEQUENCE</scope>
</reference>
<keyword evidence="5" id="KW-1185">Reference proteome</keyword>
<evidence type="ECO:0000313" key="1">
    <source>
        <dbReference type="EMBL" id="CAF0788396.1"/>
    </source>
</evidence>
<protein>
    <submittedName>
        <fullName evidence="2">Uncharacterized protein</fullName>
    </submittedName>
</protein>
<evidence type="ECO:0000313" key="4">
    <source>
        <dbReference type="EMBL" id="CAF3904776.1"/>
    </source>
</evidence>
<evidence type="ECO:0000313" key="2">
    <source>
        <dbReference type="EMBL" id="CAF1141096.1"/>
    </source>
</evidence>
<accession>A0A814S2B3</accession>
<sequence length="334" mass="38088">MATSTKQPCVKCSSGKTSGIFTCSGCQMLFCPKHSNEHRQELAKELDNVIYKHDSLKQQLTMETSATPAGGHPLLRQIQQWEQESIEKIRMIAQKARDEVDRLVNKNKEDILKQFHLITTQLQHARQEDDFVETDLDRWMKQLHKLKSDLNLSSADGIIDTDPSLSISMINVKRYSNDRKPGKLSNAFATYKIVRCKVLIPNGYHGLNWENVRWMEKNFATGYFFGMDESGLTHHIATNNSGNDMTISSGHRTFDMYSFEASAGRNNNLQLTIFGFCNGSEIYKKTVTLQFKQFQLIELNWATVDKIHFHSSGGTPHPGRRSSEDIILKRINVA</sequence>
<dbReference type="EMBL" id="CAJNOQ010006604">
    <property type="protein sequence ID" value="CAF1141096.1"/>
    <property type="molecule type" value="Genomic_DNA"/>
</dbReference>
<gene>
    <name evidence="2" type="ORF">GPM918_LOCUS20690</name>
    <name evidence="1" type="ORF">OVA965_LOCUS4003</name>
    <name evidence="4" type="ORF">SRO942_LOCUS20686</name>
    <name evidence="3" type="ORF">TMI583_LOCUS4001</name>
</gene>
<dbReference type="OrthoDB" id="10053199at2759"/>
<organism evidence="2 5">
    <name type="scientific">Didymodactylos carnosus</name>
    <dbReference type="NCBI Taxonomy" id="1234261"/>
    <lineage>
        <taxon>Eukaryota</taxon>
        <taxon>Metazoa</taxon>
        <taxon>Spiralia</taxon>
        <taxon>Gnathifera</taxon>
        <taxon>Rotifera</taxon>
        <taxon>Eurotatoria</taxon>
        <taxon>Bdelloidea</taxon>
        <taxon>Philodinida</taxon>
        <taxon>Philodinidae</taxon>
        <taxon>Didymodactylos</taxon>
    </lineage>
</organism>
<evidence type="ECO:0000313" key="5">
    <source>
        <dbReference type="Proteomes" id="UP000663829"/>
    </source>
</evidence>
<dbReference type="EMBL" id="CAJOBA010001015">
    <property type="protein sequence ID" value="CAF3570836.1"/>
    <property type="molecule type" value="Genomic_DNA"/>
</dbReference>
<dbReference type="EMBL" id="CAJOBC010006603">
    <property type="protein sequence ID" value="CAF3904776.1"/>
    <property type="molecule type" value="Genomic_DNA"/>
</dbReference>
<dbReference type="AlphaFoldDB" id="A0A814S2B3"/>
<dbReference type="Proteomes" id="UP000663829">
    <property type="component" value="Unassembled WGS sequence"/>
</dbReference>
<evidence type="ECO:0000313" key="3">
    <source>
        <dbReference type="EMBL" id="CAF3570836.1"/>
    </source>
</evidence>
<dbReference type="Proteomes" id="UP000677228">
    <property type="component" value="Unassembled WGS sequence"/>
</dbReference>
<dbReference type="Proteomes" id="UP000682733">
    <property type="component" value="Unassembled WGS sequence"/>
</dbReference>
<dbReference type="Proteomes" id="UP000681722">
    <property type="component" value="Unassembled WGS sequence"/>
</dbReference>
<comment type="caution">
    <text evidence="2">The sequence shown here is derived from an EMBL/GenBank/DDBJ whole genome shotgun (WGS) entry which is preliminary data.</text>
</comment>